<evidence type="ECO:0000313" key="2">
    <source>
        <dbReference type="EMBL" id="ERG91838.1"/>
    </source>
</evidence>
<keyword evidence="1" id="KW-0472">Membrane</keyword>
<protein>
    <submittedName>
        <fullName evidence="2">Uncharacterized protein</fullName>
    </submittedName>
</protein>
<dbReference type="HOGENOM" id="CLU_2534614_0_0_2"/>
<proteinExistence type="predicted"/>
<feature type="transmembrane region" description="Helical" evidence="1">
    <location>
        <begin position="49"/>
        <end position="77"/>
    </location>
</feature>
<organism evidence="2 3">
    <name type="scientific">Haloquadratum walsbyi J07HQW1</name>
    <dbReference type="NCBI Taxonomy" id="1238424"/>
    <lineage>
        <taxon>Archaea</taxon>
        <taxon>Methanobacteriati</taxon>
        <taxon>Methanobacteriota</taxon>
        <taxon>Stenosarchaea group</taxon>
        <taxon>Halobacteria</taxon>
        <taxon>Halobacteriales</taxon>
        <taxon>Haloferacaceae</taxon>
        <taxon>Haloquadratum</taxon>
    </lineage>
</organism>
<accession>U1N5Y0</accession>
<evidence type="ECO:0000256" key="1">
    <source>
        <dbReference type="SAM" id="Phobius"/>
    </source>
</evidence>
<gene>
    <name evidence="2" type="ORF">J07HQW1_01872</name>
</gene>
<dbReference type="AlphaFoldDB" id="U1N5Y0"/>
<dbReference type="Proteomes" id="UP000030649">
    <property type="component" value="Unassembled WGS sequence"/>
</dbReference>
<evidence type="ECO:0000313" key="3">
    <source>
        <dbReference type="Proteomes" id="UP000030649"/>
    </source>
</evidence>
<sequence>MSLFIWILSALTATATTTTTAIPGLSDNPVSRSGSASTLGMVFRWNRRLLVVSGFLLLVTVFTHAFGASVITVFDVVTGADDE</sequence>
<dbReference type="EMBL" id="KE356560">
    <property type="protein sequence ID" value="ERG91838.1"/>
    <property type="molecule type" value="Genomic_DNA"/>
</dbReference>
<keyword evidence="1" id="KW-1133">Transmembrane helix</keyword>
<reference evidence="2 3" key="1">
    <citation type="journal article" date="2013" name="PLoS ONE">
        <title>Assembly-driven community genomics of a hypersaline microbial ecosystem.</title>
        <authorList>
            <person name="Podell S."/>
            <person name="Ugalde J.A."/>
            <person name="Narasingarao P."/>
            <person name="Banfield J.F."/>
            <person name="Heidelberg K.B."/>
            <person name="Allen E.E."/>
        </authorList>
    </citation>
    <scope>NUCLEOTIDE SEQUENCE [LARGE SCALE GENOMIC DNA]</scope>
    <source>
        <strain evidence="3">J07HQW1</strain>
    </source>
</reference>
<keyword evidence="1" id="KW-0812">Transmembrane</keyword>
<name>U1N5Y0_9EURY</name>